<evidence type="ECO:0000256" key="6">
    <source>
        <dbReference type="ARBA" id="ARBA00022801"/>
    </source>
</evidence>
<comment type="cofactor">
    <cofactor evidence="1">
        <name>Mn(2+)</name>
        <dbReference type="ChEBI" id="CHEBI:29035"/>
    </cofactor>
</comment>
<proteinExistence type="predicted"/>
<dbReference type="PANTHER" id="PTHR15822">
    <property type="entry name" value="TRAF AND TNF RECEPTOR-ASSOCIATED PROTEIN"/>
    <property type="match status" value="1"/>
</dbReference>
<evidence type="ECO:0000256" key="7">
    <source>
        <dbReference type="ARBA" id="ARBA00022842"/>
    </source>
</evidence>
<comment type="caution">
    <text evidence="10">The sequence shown here is derived from an EMBL/GenBank/DDBJ whole genome shotgun (WGS) entry which is preliminary data.</text>
</comment>
<reference evidence="11" key="1">
    <citation type="journal article" date="2019" name="Int. J. Syst. Evol. Microbiol.">
        <title>The Global Catalogue of Microorganisms (GCM) 10K type strain sequencing project: providing services to taxonomists for standard genome sequencing and annotation.</title>
        <authorList>
            <consortium name="The Broad Institute Genomics Platform"/>
            <consortium name="The Broad Institute Genome Sequencing Center for Infectious Disease"/>
            <person name="Wu L."/>
            <person name="Ma J."/>
        </authorList>
    </citation>
    <scope>NUCLEOTIDE SEQUENCE [LARGE SCALE GENOMIC DNA]</scope>
    <source>
        <strain evidence="11">CGMCC 1.12931</strain>
    </source>
</reference>
<keyword evidence="5" id="KW-0227">DNA damage</keyword>
<dbReference type="PANTHER" id="PTHR15822:SF4">
    <property type="entry name" value="TYROSYL-DNA PHOSPHODIESTERASE 2"/>
    <property type="match status" value="1"/>
</dbReference>
<sequence>MLKLKKQFLLSGIILLVGLSHITSLYVFSDKQNDEAEGIKLMSYNVRHFNLHQWIPDTDVVQEIEDFIEEESPDLIAFQDFRSDTDFNIDVDFPYHFVFFKRENQNTSTVFYSKYPIINKQNIVFPKTGNGAHFVDVQLPKDTIRIFNIHLESLKIQPDVKELQNEDRKKLVNRVGQSFKKQAEQIDLIQPYIENSPYKNIIIGDYNNTAFSYVYRKLKGNNLKDAFKEKGRGFGKTFDFDFIPIRIDHALVDQDIEVLDFKNYEVQLSDHYPIMLEFKLP</sequence>
<organism evidence="10 11">
    <name type="scientific">Psychroflexus planctonicus</name>
    <dbReference type="NCBI Taxonomy" id="1526575"/>
    <lineage>
        <taxon>Bacteria</taxon>
        <taxon>Pseudomonadati</taxon>
        <taxon>Bacteroidota</taxon>
        <taxon>Flavobacteriia</taxon>
        <taxon>Flavobacteriales</taxon>
        <taxon>Flavobacteriaceae</taxon>
        <taxon>Psychroflexus</taxon>
    </lineage>
</organism>
<dbReference type="EMBL" id="BMGM01000002">
    <property type="protein sequence ID" value="GGE28200.1"/>
    <property type="molecule type" value="Genomic_DNA"/>
</dbReference>
<dbReference type="SUPFAM" id="SSF56219">
    <property type="entry name" value="DNase I-like"/>
    <property type="match status" value="1"/>
</dbReference>
<dbReference type="InterPro" id="IPR005135">
    <property type="entry name" value="Endo/exonuclease/phosphatase"/>
</dbReference>
<comment type="cofactor">
    <cofactor evidence="2">
        <name>Mg(2+)</name>
        <dbReference type="ChEBI" id="CHEBI:18420"/>
    </cofactor>
</comment>
<evidence type="ECO:0000256" key="1">
    <source>
        <dbReference type="ARBA" id="ARBA00001936"/>
    </source>
</evidence>
<evidence type="ECO:0000313" key="10">
    <source>
        <dbReference type="EMBL" id="GGE28200.1"/>
    </source>
</evidence>
<evidence type="ECO:0000259" key="9">
    <source>
        <dbReference type="Pfam" id="PF03372"/>
    </source>
</evidence>
<evidence type="ECO:0000256" key="8">
    <source>
        <dbReference type="ARBA" id="ARBA00023204"/>
    </source>
</evidence>
<feature type="domain" description="Endonuclease/exonuclease/phosphatase" evidence="9">
    <location>
        <begin position="42"/>
        <end position="271"/>
    </location>
</feature>
<dbReference type="Pfam" id="PF03372">
    <property type="entry name" value="Exo_endo_phos"/>
    <property type="match status" value="1"/>
</dbReference>
<keyword evidence="7" id="KW-0460">Magnesium</keyword>
<keyword evidence="10" id="KW-0255">Endonuclease</keyword>
<dbReference type="GO" id="GO:0004519">
    <property type="term" value="F:endonuclease activity"/>
    <property type="evidence" value="ECO:0007669"/>
    <property type="project" value="UniProtKB-KW"/>
</dbReference>
<evidence type="ECO:0000256" key="5">
    <source>
        <dbReference type="ARBA" id="ARBA00022763"/>
    </source>
</evidence>
<protein>
    <submittedName>
        <fullName evidence="10">Endonuclease</fullName>
    </submittedName>
</protein>
<keyword evidence="6" id="KW-0378">Hydrolase</keyword>
<keyword evidence="11" id="KW-1185">Reference proteome</keyword>
<dbReference type="Gene3D" id="3.60.10.10">
    <property type="entry name" value="Endonuclease/exonuclease/phosphatase"/>
    <property type="match status" value="1"/>
</dbReference>
<evidence type="ECO:0000256" key="3">
    <source>
        <dbReference type="ARBA" id="ARBA00022722"/>
    </source>
</evidence>
<evidence type="ECO:0000313" key="11">
    <source>
        <dbReference type="Proteomes" id="UP000599179"/>
    </source>
</evidence>
<evidence type="ECO:0000256" key="2">
    <source>
        <dbReference type="ARBA" id="ARBA00001946"/>
    </source>
</evidence>
<dbReference type="Proteomes" id="UP000599179">
    <property type="component" value="Unassembled WGS sequence"/>
</dbReference>
<accession>A0ABQ1SF98</accession>
<keyword evidence="3" id="KW-0540">Nuclease</keyword>
<keyword evidence="8" id="KW-0234">DNA repair</keyword>
<dbReference type="CDD" id="cd09084">
    <property type="entry name" value="EEP-2"/>
    <property type="match status" value="1"/>
</dbReference>
<dbReference type="InterPro" id="IPR051547">
    <property type="entry name" value="TDP2-like"/>
</dbReference>
<dbReference type="InterPro" id="IPR036691">
    <property type="entry name" value="Endo/exonu/phosph_ase_sf"/>
</dbReference>
<gene>
    <name evidence="10" type="ORF">GCM10010832_06130</name>
</gene>
<evidence type="ECO:0000256" key="4">
    <source>
        <dbReference type="ARBA" id="ARBA00022723"/>
    </source>
</evidence>
<keyword evidence="4" id="KW-0479">Metal-binding</keyword>
<name>A0ABQ1SF98_9FLAO</name>